<dbReference type="CDD" id="cd08215">
    <property type="entry name" value="STKc_Nek"/>
    <property type="match status" value="1"/>
</dbReference>
<feature type="compositionally biased region" description="Polar residues" evidence="8">
    <location>
        <begin position="269"/>
        <end position="278"/>
    </location>
</feature>
<dbReference type="InterPro" id="IPR008271">
    <property type="entry name" value="Ser/Thr_kinase_AS"/>
</dbReference>
<keyword evidence="5" id="KW-0418">Kinase</keyword>
<dbReference type="GO" id="GO:0005524">
    <property type="term" value="F:ATP binding"/>
    <property type="evidence" value="ECO:0007669"/>
    <property type="project" value="UniProtKB-UniRule"/>
</dbReference>
<dbReference type="PANTHER" id="PTHR43671">
    <property type="entry name" value="SERINE/THREONINE-PROTEIN KINASE NEK"/>
    <property type="match status" value="1"/>
</dbReference>
<feature type="region of interest" description="Disordered" evidence="8">
    <location>
        <begin position="252"/>
        <end position="293"/>
    </location>
</feature>
<feature type="compositionally biased region" description="Polar residues" evidence="8">
    <location>
        <begin position="465"/>
        <end position="479"/>
    </location>
</feature>
<protein>
    <submittedName>
        <fullName evidence="10">BnaAnng10650D protein</fullName>
    </submittedName>
</protein>
<dbReference type="InterPro" id="IPR011009">
    <property type="entry name" value="Kinase-like_dom_sf"/>
</dbReference>
<dbReference type="PROSITE" id="PS00107">
    <property type="entry name" value="PROTEIN_KINASE_ATP"/>
    <property type="match status" value="1"/>
</dbReference>
<keyword evidence="4 7" id="KW-0547">Nucleotide-binding</keyword>
<evidence type="ECO:0000256" key="1">
    <source>
        <dbReference type="ARBA" id="ARBA00010886"/>
    </source>
</evidence>
<dbReference type="Gene3D" id="3.30.200.20">
    <property type="entry name" value="Phosphorylase Kinase, domain 1"/>
    <property type="match status" value="1"/>
</dbReference>
<feature type="binding site" evidence="7">
    <location>
        <position position="33"/>
    </location>
    <ligand>
        <name>ATP</name>
        <dbReference type="ChEBI" id="CHEBI:30616"/>
    </ligand>
</feature>
<evidence type="ECO:0000256" key="7">
    <source>
        <dbReference type="PROSITE-ProRule" id="PRU10141"/>
    </source>
</evidence>
<comment type="similarity">
    <text evidence="1">Belongs to the protein kinase superfamily. NEK Ser/Thr protein kinase family. NIMA subfamily.</text>
</comment>
<dbReference type="PaxDb" id="3708-A0A078INT4"/>
<dbReference type="GO" id="GO:0004674">
    <property type="term" value="F:protein serine/threonine kinase activity"/>
    <property type="evidence" value="ECO:0000318"/>
    <property type="project" value="GO_Central"/>
</dbReference>
<sequence>MEHYEVLEQIGKGSFGSAHLVRHRHEKKLYVLKKIRLARQSGRTRRSAHQEMELIRKINNPFIVEYKDSWVEKGCYVCIIIGYCKGGDMAEAIKKTNGVHFSEEKLCKWLVQILLALEYLHANHILHRDVKCSNIFLTKDQDIRLGDFGLAKVLTSEDLASSVVGTPSYILIFGRLASCCMYEMTAMKPAFKAFDMQGLINRINRSIVPPLPAQYSAAFRCLVKSMLRKNPEARPSAAELLRQPLLQPYIHKIHDPGNNVLPESESTRRNSFPEQQRSCHPRKSHSFGPSRFRCKEEEDSVSSSIKKPVQALCTDEESGDGTVARRTSEASKRSKYVQVRSRQPRSDLGQVSDLSLNTLLTGFTDCVRFRSAAALIRRASMPSTRQPVKAIKDSSLHQINSPNVSMNAPRIDKIEFPLPSYEEEPFVPKKASSRGSYSPPLDCSVTKDKFTLEPGQNTEEDAYQESRTSSGIRRQRFDPSSYQQRAEALEGLLEFSARLLQDERYDELNVLLRPFGPGKVSPRETAIWLSKSFKETTKLED</sequence>
<feature type="region of interest" description="Disordered" evidence="8">
    <location>
        <begin position="452"/>
        <end position="479"/>
    </location>
</feature>
<dbReference type="PROSITE" id="PS00108">
    <property type="entry name" value="PROTEIN_KINASE_ST"/>
    <property type="match status" value="1"/>
</dbReference>
<evidence type="ECO:0000256" key="6">
    <source>
        <dbReference type="ARBA" id="ARBA00022840"/>
    </source>
</evidence>
<feature type="region of interest" description="Disordered" evidence="8">
    <location>
        <begin position="305"/>
        <end position="335"/>
    </location>
</feature>
<evidence type="ECO:0000259" key="9">
    <source>
        <dbReference type="PROSITE" id="PS50011"/>
    </source>
</evidence>
<accession>A0A078INT4</accession>
<keyword evidence="2" id="KW-0723">Serine/threonine-protein kinase</keyword>
<dbReference type="PROSITE" id="PS50011">
    <property type="entry name" value="PROTEIN_KINASE_DOM"/>
    <property type="match status" value="1"/>
</dbReference>
<keyword evidence="3" id="KW-0808">Transferase</keyword>
<dbReference type="OMA" id="RNMSPIY"/>
<evidence type="ECO:0000256" key="5">
    <source>
        <dbReference type="ARBA" id="ARBA00022777"/>
    </source>
</evidence>
<keyword evidence="6 7" id="KW-0067">ATP-binding</keyword>
<evidence type="ECO:0000256" key="8">
    <source>
        <dbReference type="SAM" id="MobiDB-lite"/>
    </source>
</evidence>
<proteinExistence type="inferred from homology"/>
<gene>
    <name evidence="10" type="primary">BnaAnng10650D</name>
    <name evidence="10" type="ORF">GSBRNA2T00097445001</name>
</gene>
<dbReference type="EMBL" id="LK032937">
    <property type="protein sequence ID" value="CDY50758.1"/>
    <property type="molecule type" value="Genomic_DNA"/>
</dbReference>
<keyword evidence="11" id="KW-1185">Reference proteome</keyword>
<evidence type="ECO:0000313" key="11">
    <source>
        <dbReference type="Proteomes" id="UP000028999"/>
    </source>
</evidence>
<dbReference type="Gramene" id="CDY50758">
    <property type="protein sequence ID" value="CDY50758"/>
    <property type="gene ID" value="GSBRNA2T00097445001"/>
</dbReference>
<evidence type="ECO:0000256" key="2">
    <source>
        <dbReference type="ARBA" id="ARBA00022527"/>
    </source>
</evidence>
<dbReference type="Pfam" id="PF00069">
    <property type="entry name" value="Pkinase"/>
    <property type="match status" value="1"/>
</dbReference>
<dbReference type="InterPro" id="IPR000719">
    <property type="entry name" value="Prot_kinase_dom"/>
</dbReference>
<evidence type="ECO:0000313" key="10">
    <source>
        <dbReference type="EMBL" id="CDY50758.1"/>
    </source>
</evidence>
<evidence type="ECO:0000256" key="3">
    <source>
        <dbReference type="ARBA" id="ARBA00022679"/>
    </source>
</evidence>
<dbReference type="PANTHER" id="PTHR43671:SF61">
    <property type="entry name" value="PROTEIN KINASE DOMAIN-CONTAINING PROTEIN"/>
    <property type="match status" value="1"/>
</dbReference>
<dbReference type="AlphaFoldDB" id="A0A078INT4"/>
<dbReference type="FunFam" id="3.30.200.20:FF:000097">
    <property type="entry name" value="Probable serine/threonine-protein kinase nek1"/>
    <property type="match status" value="1"/>
</dbReference>
<name>A0A078INT4_BRANA</name>
<dbReference type="Proteomes" id="UP000028999">
    <property type="component" value="Unassembled WGS sequence"/>
</dbReference>
<dbReference type="InterPro" id="IPR017441">
    <property type="entry name" value="Protein_kinase_ATP_BS"/>
</dbReference>
<dbReference type="InterPro" id="IPR050660">
    <property type="entry name" value="NEK_Ser/Thr_kinase"/>
</dbReference>
<dbReference type="Gene3D" id="1.10.510.10">
    <property type="entry name" value="Transferase(Phosphotransferase) domain 1"/>
    <property type="match status" value="2"/>
</dbReference>
<feature type="domain" description="Protein kinase" evidence="9">
    <location>
        <begin position="4"/>
        <end position="246"/>
    </location>
</feature>
<dbReference type="SMART" id="SM00220">
    <property type="entry name" value="S_TKc"/>
    <property type="match status" value="1"/>
</dbReference>
<dbReference type="SUPFAM" id="SSF56112">
    <property type="entry name" value="Protein kinase-like (PK-like)"/>
    <property type="match status" value="1"/>
</dbReference>
<organism evidence="10 11">
    <name type="scientific">Brassica napus</name>
    <name type="common">Rape</name>
    <dbReference type="NCBI Taxonomy" id="3708"/>
    <lineage>
        <taxon>Eukaryota</taxon>
        <taxon>Viridiplantae</taxon>
        <taxon>Streptophyta</taxon>
        <taxon>Embryophyta</taxon>
        <taxon>Tracheophyta</taxon>
        <taxon>Spermatophyta</taxon>
        <taxon>Magnoliopsida</taxon>
        <taxon>eudicotyledons</taxon>
        <taxon>Gunneridae</taxon>
        <taxon>Pentapetalae</taxon>
        <taxon>rosids</taxon>
        <taxon>malvids</taxon>
        <taxon>Brassicales</taxon>
        <taxon>Brassicaceae</taxon>
        <taxon>Brassiceae</taxon>
        <taxon>Brassica</taxon>
    </lineage>
</organism>
<evidence type="ECO:0000256" key="4">
    <source>
        <dbReference type="ARBA" id="ARBA00022741"/>
    </source>
</evidence>
<reference evidence="10 11" key="1">
    <citation type="journal article" date="2014" name="Science">
        <title>Plant genetics. Early allopolyploid evolution in the post-Neolithic Brassica napus oilseed genome.</title>
        <authorList>
            <person name="Chalhoub B."/>
            <person name="Denoeud F."/>
            <person name="Liu S."/>
            <person name="Parkin I.A."/>
            <person name="Tang H."/>
            <person name="Wang X."/>
            <person name="Chiquet J."/>
            <person name="Belcram H."/>
            <person name="Tong C."/>
            <person name="Samans B."/>
            <person name="Correa M."/>
            <person name="Da Silva C."/>
            <person name="Just J."/>
            <person name="Falentin C."/>
            <person name="Koh C.S."/>
            <person name="Le Clainche I."/>
            <person name="Bernard M."/>
            <person name="Bento P."/>
            <person name="Noel B."/>
            <person name="Labadie K."/>
            <person name="Alberti A."/>
            <person name="Charles M."/>
            <person name="Arnaud D."/>
            <person name="Guo H."/>
            <person name="Daviaud C."/>
            <person name="Alamery S."/>
            <person name="Jabbari K."/>
            <person name="Zhao M."/>
            <person name="Edger P.P."/>
            <person name="Chelaifa H."/>
            <person name="Tack D."/>
            <person name="Lassalle G."/>
            <person name="Mestiri I."/>
            <person name="Schnel N."/>
            <person name="Le Paslier M.C."/>
            <person name="Fan G."/>
            <person name="Renault V."/>
            <person name="Bayer P.E."/>
            <person name="Golicz A.A."/>
            <person name="Manoli S."/>
            <person name="Lee T.H."/>
            <person name="Thi V.H."/>
            <person name="Chalabi S."/>
            <person name="Hu Q."/>
            <person name="Fan C."/>
            <person name="Tollenaere R."/>
            <person name="Lu Y."/>
            <person name="Battail C."/>
            <person name="Shen J."/>
            <person name="Sidebottom C.H."/>
            <person name="Wang X."/>
            <person name="Canaguier A."/>
            <person name="Chauveau A."/>
            <person name="Berard A."/>
            <person name="Deniot G."/>
            <person name="Guan M."/>
            <person name="Liu Z."/>
            <person name="Sun F."/>
            <person name="Lim Y.P."/>
            <person name="Lyons E."/>
            <person name="Town C.D."/>
            <person name="Bancroft I."/>
            <person name="Wang X."/>
            <person name="Meng J."/>
            <person name="Ma J."/>
            <person name="Pires J.C."/>
            <person name="King G.J."/>
            <person name="Brunel D."/>
            <person name="Delourme R."/>
            <person name="Renard M."/>
            <person name="Aury J.M."/>
            <person name="Adams K.L."/>
            <person name="Batley J."/>
            <person name="Snowdon R.J."/>
            <person name="Tost J."/>
            <person name="Edwards D."/>
            <person name="Zhou Y."/>
            <person name="Hua W."/>
            <person name="Sharpe A.G."/>
            <person name="Paterson A.H."/>
            <person name="Guan C."/>
            <person name="Wincker P."/>
        </authorList>
    </citation>
    <scope>NUCLEOTIDE SEQUENCE [LARGE SCALE GENOMIC DNA]</scope>
    <source>
        <strain evidence="11">cv. Darmor-bzh</strain>
    </source>
</reference>